<comment type="caution">
    <text evidence="8">The sequence shown here is derived from an EMBL/GenBank/DDBJ whole genome shotgun (WGS) entry which is preliminary data.</text>
</comment>
<dbReference type="PANTHER" id="PTHR30329">
    <property type="entry name" value="STATOR ELEMENT OF FLAGELLAR MOTOR COMPLEX"/>
    <property type="match status" value="1"/>
</dbReference>
<feature type="chain" id="PRO_5045313902" description="OmpA-like domain-containing protein" evidence="6">
    <location>
        <begin position="28"/>
        <end position="426"/>
    </location>
</feature>
<sequence length="426" mass="46997">MTTSKPTILYRTLGLALLSSFALSSCAPEERAGFRDEEAASQETEAVDQDDEDTYSGDSLVAEVDDPVEFQQCLDAENIDGATVEWLDDVVIPEEELEGLSADTVEVDGQTVEVPGAPAIVIPERVGQGGCLIEYPAPGGCLPAVEISGSFIPGYRIPERTVPAVELPDGTVLHELVQEEIISPAVEQEGEYQEQVCQTEPDDAEEGDHIAHVYRPHIHRPHIYASRSHNSRENRLGVTTESGDRVPSTRLPSYRVDSMRVDSARVDSDRLDSYRVEGTEHTEYSEHDETTSYTTEGDVLFDSDQHALRSEAETELQAIADDIGERDESYTIRVEGHTDDLPSQEYADNAELSEQRAEAVVEWLRDNTTVSSGDVTAEGMGEDHPRADNNSEEGRQQNRRVVITVIPKDYEPEIDYEVDGSDADAQ</sequence>
<evidence type="ECO:0000256" key="5">
    <source>
        <dbReference type="SAM" id="MobiDB-lite"/>
    </source>
</evidence>
<dbReference type="InterPro" id="IPR006664">
    <property type="entry name" value="OMP_bac"/>
</dbReference>
<dbReference type="EMBL" id="BAAAMN010000008">
    <property type="protein sequence ID" value="GAA2028223.1"/>
    <property type="molecule type" value="Genomic_DNA"/>
</dbReference>
<dbReference type="InterPro" id="IPR050330">
    <property type="entry name" value="Bact_OuterMem_StrucFunc"/>
</dbReference>
<feature type="region of interest" description="Disordered" evidence="5">
    <location>
        <begin position="31"/>
        <end position="57"/>
    </location>
</feature>
<feature type="signal peptide" evidence="6">
    <location>
        <begin position="1"/>
        <end position="27"/>
    </location>
</feature>
<evidence type="ECO:0000313" key="9">
    <source>
        <dbReference type="Proteomes" id="UP001501461"/>
    </source>
</evidence>
<dbReference type="InterPro" id="IPR006665">
    <property type="entry name" value="OmpA-like"/>
</dbReference>
<keyword evidence="3" id="KW-0998">Cell outer membrane</keyword>
<feature type="region of interest" description="Disordered" evidence="5">
    <location>
        <begin position="228"/>
        <end position="251"/>
    </location>
</feature>
<protein>
    <recommendedName>
        <fullName evidence="7">OmpA-like domain-containing protein</fullName>
    </recommendedName>
</protein>
<evidence type="ECO:0000259" key="7">
    <source>
        <dbReference type="PROSITE" id="PS51123"/>
    </source>
</evidence>
<dbReference type="Proteomes" id="UP001501461">
    <property type="component" value="Unassembled WGS sequence"/>
</dbReference>
<dbReference type="RefSeq" id="WP_343956017.1">
    <property type="nucleotide sequence ID" value="NZ_BAAAMN010000008.1"/>
</dbReference>
<keyword evidence="2 4" id="KW-0472">Membrane</keyword>
<dbReference type="PROSITE" id="PS51123">
    <property type="entry name" value="OMPA_2"/>
    <property type="match status" value="1"/>
</dbReference>
<dbReference type="PANTHER" id="PTHR30329:SF21">
    <property type="entry name" value="LIPOPROTEIN YIAD-RELATED"/>
    <property type="match status" value="1"/>
</dbReference>
<feature type="compositionally biased region" description="Acidic residues" evidence="5">
    <location>
        <begin position="45"/>
        <end position="55"/>
    </location>
</feature>
<evidence type="ECO:0000256" key="4">
    <source>
        <dbReference type="PROSITE-ProRule" id="PRU00473"/>
    </source>
</evidence>
<dbReference type="CDD" id="cd07185">
    <property type="entry name" value="OmpA_C-like"/>
    <property type="match status" value="1"/>
</dbReference>
<gene>
    <name evidence="8" type="ORF">GCM10009720_05020</name>
</gene>
<dbReference type="InterPro" id="IPR036737">
    <property type="entry name" value="OmpA-like_sf"/>
</dbReference>
<reference evidence="8 9" key="1">
    <citation type="journal article" date="2019" name="Int. J. Syst. Evol. Microbiol.">
        <title>The Global Catalogue of Microorganisms (GCM) 10K type strain sequencing project: providing services to taxonomists for standard genome sequencing and annotation.</title>
        <authorList>
            <consortium name="The Broad Institute Genomics Platform"/>
            <consortium name="The Broad Institute Genome Sequencing Center for Infectious Disease"/>
            <person name="Wu L."/>
            <person name="Ma J."/>
        </authorList>
    </citation>
    <scope>NUCLEOTIDE SEQUENCE [LARGE SCALE GENOMIC DNA]</scope>
    <source>
        <strain evidence="8 9">JCM 13595</strain>
    </source>
</reference>
<keyword evidence="6" id="KW-0732">Signal</keyword>
<feature type="domain" description="OmpA-like" evidence="7">
    <location>
        <begin position="288"/>
        <end position="409"/>
    </location>
</feature>
<keyword evidence="9" id="KW-1185">Reference proteome</keyword>
<feature type="region of interest" description="Disordered" evidence="5">
    <location>
        <begin position="370"/>
        <end position="401"/>
    </location>
</feature>
<dbReference type="Gene3D" id="3.30.1330.60">
    <property type="entry name" value="OmpA-like domain"/>
    <property type="match status" value="1"/>
</dbReference>
<organism evidence="8 9">
    <name type="scientific">Yaniella flava</name>
    <dbReference type="NCBI Taxonomy" id="287930"/>
    <lineage>
        <taxon>Bacteria</taxon>
        <taxon>Bacillati</taxon>
        <taxon>Actinomycetota</taxon>
        <taxon>Actinomycetes</taxon>
        <taxon>Micrococcales</taxon>
        <taxon>Micrococcaceae</taxon>
        <taxon>Yaniella</taxon>
    </lineage>
</organism>
<name>A0ABN2U4R9_9MICC</name>
<dbReference type="PRINTS" id="PR01021">
    <property type="entry name" value="OMPADOMAIN"/>
</dbReference>
<dbReference type="PROSITE" id="PS51257">
    <property type="entry name" value="PROKAR_LIPOPROTEIN"/>
    <property type="match status" value="1"/>
</dbReference>
<feature type="compositionally biased region" description="Basic and acidic residues" evidence="5">
    <location>
        <begin position="381"/>
        <end position="396"/>
    </location>
</feature>
<evidence type="ECO:0000256" key="2">
    <source>
        <dbReference type="ARBA" id="ARBA00023136"/>
    </source>
</evidence>
<proteinExistence type="predicted"/>
<dbReference type="Pfam" id="PF00691">
    <property type="entry name" value="OmpA"/>
    <property type="match status" value="1"/>
</dbReference>
<evidence type="ECO:0000256" key="1">
    <source>
        <dbReference type="ARBA" id="ARBA00004442"/>
    </source>
</evidence>
<dbReference type="SUPFAM" id="SSF103088">
    <property type="entry name" value="OmpA-like"/>
    <property type="match status" value="1"/>
</dbReference>
<evidence type="ECO:0000256" key="3">
    <source>
        <dbReference type="ARBA" id="ARBA00023237"/>
    </source>
</evidence>
<accession>A0ABN2U4R9</accession>
<evidence type="ECO:0000313" key="8">
    <source>
        <dbReference type="EMBL" id="GAA2028223.1"/>
    </source>
</evidence>
<evidence type="ECO:0000256" key="6">
    <source>
        <dbReference type="SAM" id="SignalP"/>
    </source>
</evidence>
<comment type="subcellular location">
    <subcellularLocation>
        <location evidence="1">Cell outer membrane</location>
    </subcellularLocation>
</comment>